<evidence type="ECO:0000256" key="2">
    <source>
        <dbReference type="ARBA" id="ARBA00012483"/>
    </source>
</evidence>
<gene>
    <name evidence="11" type="ORF">GAYE_SCF05G2597</name>
</gene>
<dbReference type="InterPro" id="IPR001841">
    <property type="entry name" value="Znf_RING"/>
</dbReference>
<evidence type="ECO:0000256" key="1">
    <source>
        <dbReference type="ARBA" id="ARBA00000900"/>
    </source>
</evidence>
<dbReference type="GO" id="GO:0016567">
    <property type="term" value="P:protein ubiquitination"/>
    <property type="evidence" value="ECO:0007669"/>
    <property type="project" value="TreeGrafter"/>
</dbReference>
<keyword evidence="7" id="KW-0862">Zinc</keyword>
<comment type="caution">
    <text evidence="11">The sequence shown here is derived from an EMBL/GenBank/DDBJ whole genome shotgun (WGS) entry which is preliminary data.</text>
</comment>
<dbReference type="EC" id="2.3.2.27" evidence="2"/>
<organism evidence="11 12">
    <name type="scientific">Galdieria yellowstonensis</name>
    <dbReference type="NCBI Taxonomy" id="3028027"/>
    <lineage>
        <taxon>Eukaryota</taxon>
        <taxon>Rhodophyta</taxon>
        <taxon>Bangiophyceae</taxon>
        <taxon>Galdieriales</taxon>
        <taxon>Galdieriaceae</taxon>
        <taxon>Galdieria</taxon>
    </lineage>
</organism>
<dbReference type="PROSITE" id="PS50089">
    <property type="entry name" value="ZF_RING_2"/>
    <property type="match status" value="1"/>
</dbReference>
<evidence type="ECO:0000313" key="11">
    <source>
        <dbReference type="EMBL" id="KAK4524694.1"/>
    </source>
</evidence>
<dbReference type="GO" id="GO:0061630">
    <property type="term" value="F:ubiquitin protein ligase activity"/>
    <property type="evidence" value="ECO:0007669"/>
    <property type="project" value="UniProtKB-EC"/>
</dbReference>
<dbReference type="Proteomes" id="UP001300502">
    <property type="component" value="Unassembled WGS sequence"/>
</dbReference>
<dbReference type="PANTHER" id="PTHR22996:SF0">
    <property type="entry name" value="RE60872P-RELATED"/>
    <property type="match status" value="1"/>
</dbReference>
<keyword evidence="6" id="KW-0833">Ubl conjugation pathway</keyword>
<dbReference type="SUPFAM" id="SSF57850">
    <property type="entry name" value="RING/U-box"/>
    <property type="match status" value="1"/>
</dbReference>
<dbReference type="Gene3D" id="3.30.40.10">
    <property type="entry name" value="Zinc/RING finger domain, C3HC4 (zinc finger)"/>
    <property type="match status" value="1"/>
</dbReference>
<dbReference type="Pfam" id="PF26192">
    <property type="entry name" value="RNF157-like_N"/>
    <property type="match status" value="1"/>
</dbReference>
<keyword evidence="3" id="KW-0808">Transferase</keyword>
<feature type="domain" description="RING-type" evidence="10">
    <location>
        <begin position="291"/>
        <end position="330"/>
    </location>
</feature>
<dbReference type="InterPro" id="IPR013083">
    <property type="entry name" value="Znf_RING/FYVE/PHD"/>
</dbReference>
<dbReference type="InterPro" id="IPR045194">
    <property type="entry name" value="MGRN1/RNF157-like"/>
</dbReference>
<feature type="region of interest" description="Disordered" evidence="9">
    <location>
        <begin position="1"/>
        <end position="35"/>
    </location>
</feature>
<evidence type="ECO:0000313" key="12">
    <source>
        <dbReference type="Proteomes" id="UP001300502"/>
    </source>
</evidence>
<evidence type="ECO:0000256" key="4">
    <source>
        <dbReference type="ARBA" id="ARBA00022723"/>
    </source>
</evidence>
<dbReference type="PANTHER" id="PTHR22996">
    <property type="entry name" value="MAHOGUNIN"/>
    <property type="match status" value="1"/>
</dbReference>
<evidence type="ECO:0000259" key="10">
    <source>
        <dbReference type="PROSITE" id="PS50089"/>
    </source>
</evidence>
<dbReference type="SMART" id="SM00184">
    <property type="entry name" value="RING"/>
    <property type="match status" value="1"/>
</dbReference>
<evidence type="ECO:0000256" key="5">
    <source>
        <dbReference type="ARBA" id="ARBA00022771"/>
    </source>
</evidence>
<evidence type="ECO:0000256" key="9">
    <source>
        <dbReference type="SAM" id="MobiDB-lite"/>
    </source>
</evidence>
<evidence type="ECO:0000256" key="7">
    <source>
        <dbReference type="ARBA" id="ARBA00022833"/>
    </source>
</evidence>
<evidence type="ECO:0000256" key="3">
    <source>
        <dbReference type="ARBA" id="ARBA00022679"/>
    </source>
</evidence>
<keyword evidence="12" id="KW-1185">Reference proteome</keyword>
<keyword evidence="4" id="KW-0479">Metal-binding</keyword>
<dbReference type="InterPro" id="IPR058981">
    <property type="entry name" value="MGRN1/RNF157-like_N"/>
</dbReference>
<reference evidence="11 12" key="1">
    <citation type="submission" date="2022-07" db="EMBL/GenBank/DDBJ databases">
        <title>Genome-wide signatures of adaptation to extreme environments.</title>
        <authorList>
            <person name="Cho C.H."/>
            <person name="Yoon H.S."/>
        </authorList>
    </citation>
    <scope>NUCLEOTIDE SEQUENCE [LARGE SCALE GENOMIC DNA]</scope>
    <source>
        <strain evidence="11 12">108.79 E11</strain>
    </source>
</reference>
<evidence type="ECO:0000256" key="6">
    <source>
        <dbReference type="ARBA" id="ARBA00022786"/>
    </source>
</evidence>
<feature type="compositionally biased region" description="Polar residues" evidence="9">
    <location>
        <begin position="23"/>
        <end position="35"/>
    </location>
</feature>
<accession>A0AAV9IBB9</accession>
<evidence type="ECO:0000256" key="8">
    <source>
        <dbReference type="PROSITE-ProRule" id="PRU00175"/>
    </source>
</evidence>
<dbReference type="Pfam" id="PF13920">
    <property type="entry name" value="zf-C3HC4_3"/>
    <property type="match status" value="1"/>
</dbReference>
<dbReference type="GO" id="GO:0008270">
    <property type="term" value="F:zinc ion binding"/>
    <property type="evidence" value="ECO:0007669"/>
    <property type="project" value="UniProtKB-KW"/>
</dbReference>
<name>A0AAV9IBB9_9RHOD</name>
<dbReference type="EMBL" id="JANCYU010000025">
    <property type="protein sequence ID" value="KAK4524694.1"/>
    <property type="molecule type" value="Genomic_DNA"/>
</dbReference>
<keyword evidence="5 8" id="KW-0863">Zinc-finger</keyword>
<sequence length="345" mass="38834">MGNQNSSGVFSPEMSYRIGGTRSGSETFRNHSDASFSNNQPFVDNVYVFETPQGVAATNNIPFHSSERTYRGQRSVSRANLVLEGQPPSNQQLPSQQQPVIRCGAKQTNLVNLQKNSLKLVKDEATNLYMLRFLFDSIANGTLTVYYFAVDRTNYENFGSISIETTGYKEPLTMHFSPGTNILFEQDSQDGIDLQPYSEEDISHPRDNCYPLIIVLKVDSVPEDGDCHQVADVSSQITFATFSKKEDSTTEYVVSVVQQYAQVGDSLYMLEDIYGYESTMLEESVEDPNLCVICMLNETDTLLLPCRHLCMCAECADRLRVRSNKCPVCRQTVEWMLQIENLTNS</sequence>
<comment type="catalytic activity">
    <reaction evidence="1">
        <text>S-ubiquitinyl-[E2 ubiquitin-conjugating enzyme]-L-cysteine + [acceptor protein]-L-lysine = [E2 ubiquitin-conjugating enzyme]-L-cysteine + N(6)-ubiquitinyl-[acceptor protein]-L-lysine.</text>
        <dbReference type="EC" id="2.3.2.27"/>
    </reaction>
</comment>
<protein>
    <recommendedName>
        <fullName evidence="2">RING-type E3 ubiquitin transferase</fullName>
        <ecNumber evidence="2">2.3.2.27</ecNumber>
    </recommendedName>
</protein>
<proteinExistence type="predicted"/>
<dbReference type="AlphaFoldDB" id="A0AAV9IBB9"/>